<accession>A0AA86SBH3</accession>
<dbReference type="EMBL" id="OY731401">
    <property type="protein sequence ID" value="CAJ1950783.1"/>
    <property type="molecule type" value="Genomic_DNA"/>
</dbReference>
<organism evidence="3 4">
    <name type="scientific">Sphenostylis stenocarpa</name>
    <dbReference type="NCBI Taxonomy" id="92480"/>
    <lineage>
        <taxon>Eukaryota</taxon>
        <taxon>Viridiplantae</taxon>
        <taxon>Streptophyta</taxon>
        <taxon>Embryophyta</taxon>
        <taxon>Tracheophyta</taxon>
        <taxon>Spermatophyta</taxon>
        <taxon>Magnoliopsida</taxon>
        <taxon>eudicotyledons</taxon>
        <taxon>Gunneridae</taxon>
        <taxon>Pentapetalae</taxon>
        <taxon>rosids</taxon>
        <taxon>fabids</taxon>
        <taxon>Fabales</taxon>
        <taxon>Fabaceae</taxon>
        <taxon>Papilionoideae</taxon>
        <taxon>50 kb inversion clade</taxon>
        <taxon>NPAAA clade</taxon>
        <taxon>indigoferoid/millettioid clade</taxon>
        <taxon>Phaseoleae</taxon>
        <taxon>Sphenostylis</taxon>
    </lineage>
</organism>
<dbReference type="Gramene" id="rna-AYBTSS11_LOCUS14434">
    <property type="protein sequence ID" value="CAJ1950783.1"/>
    <property type="gene ID" value="gene-AYBTSS11_LOCUS14434"/>
</dbReference>
<reference evidence="3" key="1">
    <citation type="submission" date="2023-10" db="EMBL/GenBank/DDBJ databases">
        <authorList>
            <person name="Domelevo Entfellner J.-B."/>
        </authorList>
    </citation>
    <scope>NUCLEOTIDE SEQUENCE</scope>
</reference>
<feature type="transmembrane region" description="Helical" evidence="1">
    <location>
        <begin position="83"/>
        <end position="104"/>
    </location>
</feature>
<keyword evidence="1" id="KW-0812">Transmembrane</keyword>
<dbReference type="InterPro" id="IPR025315">
    <property type="entry name" value="DUF4220"/>
</dbReference>
<name>A0AA86SBH3_9FABA</name>
<keyword evidence="1" id="KW-1133">Transmembrane helix</keyword>
<sequence length="216" mass="24896">MLVTEERDDSDFSTKCEEPLLSLILLGNKRKHCTGTWLIITLWFSYLLAYWLATVSLGVLSNKFVLALYIFFLRAWKDTDLNILAIPIFIASIVKVGERIWVLWSASSQQFKESLFPDTDPGPNYARHMETYIAASHEGFVVMYKASKLPQFLMIILMHRQKLTSSHCHKSTHTDLKLLSFQNGNGKKVFQVMQLDLGFMYDLFYIKTVVTLTLRG</sequence>
<dbReference type="AlphaFoldDB" id="A0AA86SBH3"/>
<evidence type="ECO:0000313" key="4">
    <source>
        <dbReference type="Proteomes" id="UP001189624"/>
    </source>
</evidence>
<feature type="domain" description="DUF4220" evidence="2">
    <location>
        <begin position="65"/>
        <end position="213"/>
    </location>
</feature>
<feature type="transmembrane region" description="Helical" evidence="1">
    <location>
        <begin position="35"/>
        <end position="53"/>
    </location>
</feature>
<dbReference type="PANTHER" id="PTHR31325">
    <property type="entry name" value="OS01G0798800 PROTEIN-RELATED"/>
    <property type="match status" value="1"/>
</dbReference>
<evidence type="ECO:0000313" key="3">
    <source>
        <dbReference type="EMBL" id="CAJ1950783.1"/>
    </source>
</evidence>
<gene>
    <name evidence="3" type="ORF">AYBTSS11_LOCUS14434</name>
</gene>
<dbReference type="Pfam" id="PF13968">
    <property type="entry name" value="DUF4220"/>
    <property type="match status" value="1"/>
</dbReference>
<proteinExistence type="predicted"/>
<dbReference type="Proteomes" id="UP001189624">
    <property type="component" value="Chromosome 4"/>
</dbReference>
<keyword evidence="1" id="KW-0472">Membrane</keyword>
<protein>
    <recommendedName>
        <fullName evidence="2">DUF4220 domain-containing protein</fullName>
    </recommendedName>
</protein>
<keyword evidence="4" id="KW-1185">Reference proteome</keyword>
<evidence type="ECO:0000256" key="1">
    <source>
        <dbReference type="SAM" id="Phobius"/>
    </source>
</evidence>
<evidence type="ECO:0000259" key="2">
    <source>
        <dbReference type="Pfam" id="PF13968"/>
    </source>
</evidence>